<evidence type="ECO:0000313" key="14">
    <source>
        <dbReference type="Proteomes" id="UP000327478"/>
    </source>
</evidence>
<feature type="transmembrane region" description="Helical" evidence="10">
    <location>
        <begin position="424"/>
        <end position="444"/>
    </location>
</feature>
<dbReference type="EMBL" id="WITK01000014">
    <property type="protein sequence ID" value="MQW92547.1"/>
    <property type="molecule type" value="Genomic_DNA"/>
</dbReference>
<feature type="domain" description="Amino acid permease/ SLC12A" evidence="11">
    <location>
        <begin position="17"/>
        <end position="448"/>
    </location>
</feature>
<dbReference type="GO" id="GO:0055085">
    <property type="term" value="P:transmembrane transport"/>
    <property type="evidence" value="ECO:0007669"/>
    <property type="project" value="InterPro"/>
</dbReference>
<evidence type="ECO:0000256" key="9">
    <source>
        <dbReference type="ARBA" id="ARBA00023136"/>
    </source>
</evidence>
<feature type="transmembrane region" description="Helical" evidence="10">
    <location>
        <begin position="126"/>
        <end position="144"/>
    </location>
</feature>
<comment type="similarity">
    <text evidence="2">Belongs to the amino acid-polyamine-organocation (APC) superfamily. Amino acid transporter (AAT) (TC 2.A.3.1) family.</text>
</comment>
<evidence type="ECO:0000256" key="10">
    <source>
        <dbReference type="SAM" id="Phobius"/>
    </source>
</evidence>
<dbReference type="Proteomes" id="UP000327478">
    <property type="component" value="Chromosome"/>
</dbReference>
<evidence type="ECO:0000256" key="3">
    <source>
        <dbReference type="ARBA" id="ARBA00022448"/>
    </source>
</evidence>
<sequence length="466" mass="51587">MQQIEQGNLKKGLSNRHIQLIALGGSIGTGLFLGIAQTIKLAGPSVILGYAIAGLIAFLMMRQLGEMIVEEPVSGSFSHFAYKYWGKFAGFMSGWNYWVLNILVCMAELSAIGLYIHYWWPEIPTWVSALGFFIFINVINLLHVKLFGEMEFWLAIIKVVAIIAMIAFGSYLLASGSGGTQSSLQNLWELGGFFPNGVMGLVMAMAMIMFAFGGIELVGIAAAETENPQKTLPKAVNQIVYRVLLFYILSLVIILSLYPWNQMAQGGSPFVMIFDSLGSQTVATILNFVVLTAAVSVYNSTNYCTSRMLLGLAQQGNAPKFLSKINLRGIPVNAVMVSAFFTLICVLINYLFPEKAFSLLMMLVVAAIVINWVVISYTHLKFKKHMHATQTPTLFPSIAYPFSNYLCIIFMFGILVIMSQTPGMRVAVMMLPIWISILTIAYFFKNRKITNTKLALKDKIQSVPKA</sequence>
<keyword evidence="4" id="KW-1003">Cell membrane</keyword>
<keyword evidence="14" id="KW-1185">Reference proteome</keyword>
<keyword evidence="9 10" id="KW-0472">Membrane</keyword>
<evidence type="ECO:0000256" key="2">
    <source>
        <dbReference type="ARBA" id="ARBA00008583"/>
    </source>
</evidence>
<dbReference type="RefSeq" id="WP_153371507.1">
    <property type="nucleotide sequence ID" value="NZ_CP045650.1"/>
</dbReference>
<feature type="transmembrane region" description="Helical" evidence="10">
    <location>
        <begin position="97"/>
        <end position="120"/>
    </location>
</feature>
<keyword evidence="7" id="KW-0029">Amino-acid transport</keyword>
<accession>A0A5Q0P3F4</accession>
<dbReference type="InterPro" id="IPR004840">
    <property type="entry name" value="Amino_acid_permease_CS"/>
</dbReference>
<dbReference type="FunFam" id="1.20.1740.10:FF:000001">
    <property type="entry name" value="Amino acid permease"/>
    <property type="match status" value="1"/>
</dbReference>
<feature type="transmembrane region" description="Helical" evidence="10">
    <location>
        <begin position="193"/>
        <end position="218"/>
    </location>
</feature>
<keyword evidence="8 10" id="KW-1133">Transmembrane helix</keyword>
<name>A0A5Q0P3F4_9GAMM</name>
<feature type="transmembrane region" description="Helical" evidence="10">
    <location>
        <begin position="239"/>
        <end position="260"/>
    </location>
</feature>
<proteinExistence type="inferred from homology"/>
<dbReference type="GO" id="GO:0006865">
    <property type="term" value="P:amino acid transport"/>
    <property type="evidence" value="ECO:0007669"/>
    <property type="project" value="UniProtKB-KW"/>
</dbReference>
<evidence type="ECO:0000256" key="7">
    <source>
        <dbReference type="ARBA" id="ARBA00022970"/>
    </source>
</evidence>
<evidence type="ECO:0000313" key="12">
    <source>
        <dbReference type="EMBL" id="MQW92547.1"/>
    </source>
</evidence>
<evidence type="ECO:0000259" key="11">
    <source>
        <dbReference type="Pfam" id="PF00324"/>
    </source>
</evidence>
<feature type="transmembrane region" description="Helical" evidence="10">
    <location>
        <begin position="45"/>
        <end position="61"/>
    </location>
</feature>
<evidence type="ECO:0000313" key="13">
    <source>
        <dbReference type="EMBL" id="QGA11113.1"/>
    </source>
</evidence>
<dbReference type="GO" id="GO:0005886">
    <property type="term" value="C:plasma membrane"/>
    <property type="evidence" value="ECO:0007669"/>
    <property type="project" value="UniProtKB-SubCell"/>
</dbReference>
<feature type="transmembrane region" description="Helical" evidence="10">
    <location>
        <begin position="151"/>
        <end position="173"/>
    </location>
</feature>
<evidence type="ECO:0000256" key="4">
    <source>
        <dbReference type="ARBA" id="ARBA00022475"/>
    </source>
</evidence>
<evidence type="ECO:0000256" key="6">
    <source>
        <dbReference type="ARBA" id="ARBA00022692"/>
    </source>
</evidence>
<dbReference type="Proteomes" id="UP000480556">
    <property type="component" value="Unassembled WGS sequence"/>
</dbReference>
<evidence type="ECO:0000256" key="5">
    <source>
        <dbReference type="ARBA" id="ARBA00022519"/>
    </source>
</evidence>
<organism evidence="12 15">
    <name type="scientific">Acinetobacter wanghuae</name>
    <dbReference type="NCBI Taxonomy" id="2662362"/>
    <lineage>
        <taxon>Bacteria</taxon>
        <taxon>Pseudomonadati</taxon>
        <taxon>Pseudomonadota</taxon>
        <taxon>Gammaproteobacteria</taxon>
        <taxon>Moraxellales</taxon>
        <taxon>Moraxellaceae</taxon>
        <taxon>Acinetobacter</taxon>
    </lineage>
</organism>
<dbReference type="Pfam" id="PF00324">
    <property type="entry name" value="AA_permease"/>
    <property type="match status" value="1"/>
</dbReference>
<gene>
    <name evidence="13" type="ORF">GFH30_06780</name>
    <name evidence="12" type="ORF">GHJ48_09130</name>
</gene>
<dbReference type="PROSITE" id="PS00218">
    <property type="entry name" value="AMINO_ACID_PERMEASE_1"/>
    <property type="match status" value="1"/>
</dbReference>
<dbReference type="Gene3D" id="1.20.1740.10">
    <property type="entry name" value="Amino acid/polyamine transporter I"/>
    <property type="match status" value="1"/>
</dbReference>
<reference evidence="14 15" key="1">
    <citation type="submission" date="2019-10" db="EMBL/GenBank/DDBJ databases">
        <authorList>
            <person name="Dong K."/>
        </authorList>
    </citation>
    <scope>NUCLEOTIDE SEQUENCE [LARGE SCALE GENOMIC DNA]</scope>
    <source>
        <strain evidence="13">Dk386</strain>
        <strain evidence="14">dk386</strain>
        <strain evidence="12">Dk771</strain>
        <strain evidence="15">dk771</strain>
    </source>
</reference>
<feature type="transmembrane region" description="Helical" evidence="10">
    <location>
        <begin position="330"/>
        <end position="352"/>
    </location>
</feature>
<feature type="transmembrane region" description="Helical" evidence="10">
    <location>
        <begin position="280"/>
        <end position="298"/>
    </location>
</feature>
<dbReference type="InterPro" id="IPR004841">
    <property type="entry name" value="AA-permease/SLC12A_dom"/>
</dbReference>
<evidence type="ECO:0000256" key="8">
    <source>
        <dbReference type="ARBA" id="ARBA00022989"/>
    </source>
</evidence>
<feature type="transmembrane region" description="Helical" evidence="10">
    <location>
        <begin position="20"/>
        <end position="39"/>
    </location>
</feature>
<dbReference type="PANTHER" id="PTHR43495">
    <property type="entry name" value="GABA PERMEASE"/>
    <property type="match status" value="1"/>
</dbReference>
<dbReference type="PIRSF" id="PIRSF006060">
    <property type="entry name" value="AA_transporter"/>
    <property type="match status" value="1"/>
</dbReference>
<protein>
    <submittedName>
        <fullName evidence="12">Amino acid permease</fullName>
    </submittedName>
</protein>
<keyword evidence="6 10" id="KW-0812">Transmembrane</keyword>
<evidence type="ECO:0000256" key="1">
    <source>
        <dbReference type="ARBA" id="ARBA00004429"/>
    </source>
</evidence>
<dbReference type="EMBL" id="CP045650">
    <property type="protein sequence ID" value="QGA11113.1"/>
    <property type="molecule type" value="Genomic_DNA"/>
</dbReference>
<dbReference type="PANTHER" id="PTHR43495:SF4">
    <property type="entry name" value="AROMATIC AMINO ACID TRANSPORT PROTEIN AROP"/>
    <property type="match status" value="1"/>
</dbReference>
<keyword evidence="3" id="KW-0813">Transport</keyword>
<comment type="subcellular location">
    <subcellularLocation>
        <location evidence="1">Cell inner membrane</location>
        <topology evidence="1">Multi-pass membrane protein</topology>
    </subcellularLocation>
</comment>
<evidence type="ECO:0000313" key="15">
    <source>
        <dbReference type="Proteomes" id="UP000480556"/>
    </source>
</evidence>
<keyword evidence="5" id="KW-0997">Cell inner membrane</keyword>
<feature type="transmembrane region" description="Helical" evidence="10">
    <location>
        <begin position="398"/>
        <end position="418"/>
    </location>
</feature>
<dbReference type="AlphaFoldDB" id="A0A5Q0P3F4"/>
<feature type="transmembrane region" description="Helical" evidence="10">
    <location>
        <begin position="358"/>
        <end position="377"/>
    </location>
</feature>